<protein>
    <submittedName>
        <fullName evidence="1">Uncharacterized protein</fullName>
    </submittedName>
</protein>
<sequence length="113" mass="12910">MGNHTDHELDESQTEQNIRINFSIKDARERVDSVQVLLLNERMKTDEVDLAWTKTKVFLGKYSTVEPRDLAIRLADGKVGEGQMVDEEGMKIIEIQLPNDEIAIAEQILSVER</sequence>
<accession>A0A0G1LS08</accession>
<name>A0A0G1LS08_9BACT</name>
<organism evidence="1 2">
    <name type="scientific">Candidatus Collierbacteria bacterium GW2011_GWB1_44_6</name>
    <dbReference type="NCBI Taxonomy" id="1618384"/>
    <lineage>
        <taxon>Bacteria</taxon>
        <taxon>Candidatus Collieribacteriota</taxon>
    </lineage>
</organism>
<reference evidence="1 2" key="1">
    <citation type="journal article" date="2015" name="Nature">
        <title>rRNA introns, odd ribosomes, and small enigmatic genomes across a large radiation of phyla.</title>
        <authorList>
            <person name="Brown C.T."/>
            <person name="Hug L.A."/>
            <person name="Thomas B.C."/>
            <person name="Sharon I."/>
            <person name="Castelle C.J."/>
            <person name="Singh A."/>
            <person name="Wilkins M.J."/>
            <person name="Williams K.H."/>
            <person name="Banfield J.F."/>
        </authorList>
    </citation>
    <scope>NUCLEOTIDE SEQUENCE [LARGE SCALE GENOMIC DNA]</scope>
</reference>
<evidence type="ECO:0000313" key="1">
    <source>
        <dbReference type="EMBL" id="KKT71632.1"/>
    </source>
</evidence>
<gene>
    <name evidence="1" type="ORF">UW68_C0060G0003</name>
</gene>
<evidence type="ECO:0000313" key="2">
    <source>
        <dbReference type="Proteomes" id="UP000034835"/>
    </source>
</evidence>
<dbReference type="Proteomes" id="UP000034835">
    <property type="component" value="Unassembled WGS sequence"/>
</dbReference>
<dbReference type="EMBL" id="LCJG01000060">
    <property type="protein sequence ID" value="KKT71632.1"/>
    <property type="molecule type" value="Genomic_DNA"/>
</dbReference>
<dbReference type="AlphaFoldDB" id="A0A0G1LS08"/>
<proteinExistence type="predicted"/>
<comment type="caution">
    <text evidence="1">The sequence shown here is derived from an EMBL/GenBank/DDBJ whole genome shotgun (WGS) entry which is preliminary data.</text>
</comment>